<accession>A0A369UVZ1</accession>
<dbReference type="Pfam" id="PF12833">
    <property type="entry name" value="HTH_18"/>
    <property type="match status" value="1"/>
</dbReference>
<proteinExistence type="predicted"/>
<organism evidence="6 7">
    <name type="scientific">Dyella tabacisoli</name>
    <dbReference type="NCBI Taxonomy" id="2282381"/>
    <lineage>
        <taxon>Bacteria</taxon>
        <taxon>Pseudomonadati</taxon>
        <taxon>Pseudomonadota</taxon>
        <taxon>Gammaproteobacteria</taxon>
        <taxon>Lysobacterales</taxon>
        <taxon>Rhodanobacteraceae</taxon>
        <taxon>Dyella</taxon>
    </lineage>
</organism>
<feature type="domain" description="HTH araC/xylS-type" evidence="5">
    <location>
        <begin position="170"/>
        <end position="267"/>
    </location>
</feature>
<reference evidence="6 7" key="1">
    <citation type="submission" date="2018-07" db="EMBL/GenBank/DDBJ databases">
        <title>Dyella tabacisoli L4-6T, whole genome shotgun sequence.</title>
        <authorList>
            <person name="Zhou X.-K."/>
            <person name="Li W.-J."/>
            <person name="Duan Y.-Q."/>
        </authorList>
    </citation>
    <scope>NUCLEOTIDE SEQUENCE [LARGE SCALE GENOMIC DNA]</scope>
    <source>
        <strain evidence="6 7">L4-6</strain>
    </source>
</reference>
<comment type="caution">
    <text evidence="6">The sequence shown here is derived from an EMBL/GenBank/DDBJ whole genome shotgun (WGS) entry which is preliminary data.</text>
</comment>
<keyword evidence="2" id="KW-0238">DNA-binding</keyword>
<dbReference type="RefSeq" id="WP_114844208.1">
    <property type="nucleotide sequence ID" value="NZ_JBHSPE010000001.1"/>
</dbReference>
<dbReference type="InterPro" id="IPR018062">
    <property type="entry name" value="HTH_AraC-typ_CS"/>
</dbReference>
<dbReference type="InterPro" id="IPR009057">
    <property type="entry name" value="Homeodomain-like_sf"/>
</dbReference>
<dbReference type="GO" id="GO:0003700">
    <property type="term" value="F:DNA-binding transcription factor activity"/>
    <property type="evidence" value="ECO:0007669"/>
    <property type="project" value="InterPro"/>
</dbReference>
<dbReference type="EMBL" id="QQAH01000001">
    <property type="protein sequence ID" value="RDD83760.1"/>
    <property type="molecule type" value="Genomic_DNA"/>
</dbReference>
<dbReference type="Proteomes" id="UP000253782">
    <property type="component" value="Unassembled WGS sequence"/>
</dbReference>
<dbReference type="PANTHER" id="PTHR46796:SF2">
    <property type="entry name" value="TRANSCRIPTIONAL REGULATORY PROTEIN"/>
    <property type="match status" value="1"/>
</dbReference>
<keyword evidence="7" id="KW-1185">Reference proteome</keyword>
<dbReference type="InterPro" id="IPR050204">
    <property type="entry name" value="AraC_XylS_family_regulators"/>
</dbReference>
<dbReference type="OrthoDB" id="9809338at2"/>
<dbReference type="PROSITE" id="PS01124">
    <property type="entry name" value="HTH_ARAC_FAMILY_2"/>
    <property type="match status" value="1"/>
</dbReference>
<evidence type="ECO:0000256" key="1">
    <source>
        <dbReference type="ARBA" id="ARBA00023015"/>
    </source>
</evidence>
<dbReference type="Pfam" id="PF02311">
    <property type="entry name" value="AraC_binding"/>
    <property type="match status" value="1"/>
</dbReference>
<dbReference type="SMART" id="SM00342">
    <property type="entry name" value="HTH_ARAC"/>
    <property type="match status" value="1"/>
</dbReference>
<dbReference type="InterPro" id="IPR003313">
    <property type="entry name" value="AraC-bd"/>
</dbReference>
<dbReference type="GO" id="GO:0043565">
    <property type="term" value="F:sequence-specific DNA binding"/>
    <property type="evidence" value="ECO:0007669"/>
    <property type="project" value="InterPro"/>
</dbReference>
<dbReference type="InterPro" id="IPR018060">
    <property type="entry name" value="HTH_AraC"/>
</dbReference>
<sequence>MHHQVRYRQTQLDGQMAMLASSARAFPRHTHDQYGIGVVDAGGHASAGDAGPVEAGPGSLIFVNPGEVHDGWAVGGAPRTWRMLYFDPALLLDVLADIGEGQSLPFSFAAAVATDHRLRSLFDAAFADAITGGSTLASEAALFQLAAYLPGIKAPHASARVPIRESGVVRRAKERIHADLAASLSLAQLASDAGLSRFQLLRHFSRELGLPPHAYLLQQRIAMARRMILRGLPLAEVAAAVGFVDQSHLTRHFSRQMGVSPGRYATG</sequence>
<dbReference type="SUPFAM" id="SSF46689">
    <property type="entry name" value="Homeodomain-like"/>
    <property type="match status" value="2"/>
</dbReference>
<gene>
    <name evidence="6" type="ORF">DVJ77_02500</name>
</gene>
<evidence type="ECO:0000256" key="2">
    <source>
        <dbReference type="ARBA" id="ARBA00023125"/>
    </source>
</evidence>
<dbReference type="PANTHER" id="PTHR46796">
    <property type="entry name" value="HTH-TYPE TRANSCRIPTIONAL ACTIVATOR RHAS-RELATED"/>
    <property type="match status" value="1"/>
</dbReference>
<keyword evidence="4" id="KW-0804">Transcription</keyword>
<evidence type="ECO:0000256" key="4">
    <source>
        <dbReference type="ARBA" id="ARBA00023163"/>
    </source>
</evidence>
<keyword evidence="3" id="KW-0010">Activator</keyword>
<evidence type="ECO:0000259" key="5">
    <source>
        <dbReference type="PROSITE" id="PS01124"/>
    </source>
</evidence>
<dbReference type="SUPFAM" id="SSF51215">
    <property type="entry name" value="Regulatory protein AraC"/>
    <property type="match status" value="1"/>
</dbReference>
<evidence type="ECO:0000256" key="3">
    <source>
        <dbReference type="ARBA" id="ARBA00023159"/>
    </source>
</evidence>
<protein>
    <submittedName>
        <fullName evidence="6">AraC family transcriptional regulator</fullName>
    </submittedName>
</protein>
<dbReference type="Gene3D" id="1.10.10.60">
    <property type="entry name" value="Homeodomain-like"/>
    <property type="match status" value="2"/>
</dbReference>
<dbReference type="AlphaFoldDB" id="A0A369UVZ1"/>
<dbReference type="InterPro" id="IPR037923">
    <property type="entry name" value="HTH-like"/>
</dbReference>
<evidence type="ECO:0000313" key="6">
    <source>
        <dbReference type="EMBL" id="RDD83760.1"/>
    </source>
</evidence>
<dbReference type="PROSITE" id="PS00041">
    <property type="entry name" value="HTH_ARAC_FAMILY_1"/>
    <property type="match status" value="1"/>
</dbReference>
<name>A0A369UVZ1_9GAMM</name>
<keyword evidence="1" id="KW-0805">Transcription regulation</keyword>
<evidence type="ECO:0000313" key="7">
    <source>
        <dbReference type="Proteomes" id="UP000253782"/>
    </source>
</evidence>